<organism evidence="3 4">
    <name type="scientific">Seiridium unicorne</name>
    <dbReference type="NCBI Taxonomy" id="138068"/>
    <lineage>
        <taxon>Eukaryota</taxon>
        <taxon>Fungi</taxon>
        <taxon>Dikarya</taxon>
        <taxon>Ascomycota</taxon>
        <taxon>Pezizomycotina</taxon>
        <taxon>Sordariomycetes</taxon>
        <taxon>Xylariomycetidae</taxon>
        <taxon>Amphisphaeriales</taxon>
        <taxon>Sporocadaceae</taxon>
        <taxon>Seiridium</taxon>
    </lineage>
</organism>
<sequence length="193" mass="18619">MRTSTLAASAAAFAGLASATPSATIVIQASHGGAGSGLTNNTISVPVGPVYTNAQALSAVSTLYLTGASEIPVDSITCTPYAAANGTGSRGLPFTSSTPSYLSTNTVQVGSIVCLSNATDGSSSGGNGTATGGGNSTSTNATTTLRTTYTPTAAATGTSTPTSTPGTSGAMSAHVPYAMTALLLGAASFMFTL</sequence>
<reference evidence="3 4" key="1">
    <citation type="journal article" date="2024" name="J. Plant Pathol.">
        <title>Sequence and assembly of the genome of Seiridium unicorne, isolate CBS 538.82, causal agent of cypress canker disease.</title>
        <authorList>
            <person name="Scali E."/>
            <person name="Rocca G.D."/>
            <person name="Danti R."/>
            <person name="Garbelotto M."/>
            <person name="Barberini S."/>
            <person name="Baroncelli R."/>
            <person name="Emiliani G."/>
        </authorList>
    </citation>
    <scope>NUCLEOTIDE SEQUENCE [LARGE SCALE GENOMIC DNA]</scope>
    <source>
        <strain evidence="3 4">BM-138-508</strain>
    </source>
</reference>
<feature type="signal peptide" evidence="2">
    <location>
        <begin position="1"/>
        <end position="19"/>
    </location>
</feature>
<protein>
    <submittedName>
        <fullName evidence="3">Uncharacterized protein</fullName>
    </submittedName>
</protein>
<evidence type="ECO:0000313" key="4">
    <source>
        <dbReference type="Proteomes" id="UP001408356"/>
    </source>
</evidence>
<keyword evidence="4" id="KW-1185">Reference proteome</keyword>
<feature type="region of interest" description="Disordered" evidence="1">
    <location>
        <begin position="120"/>
        <end position="169"/>
    </location>
</feature>
<proteinExistence type="predicted"/>
<evidence type="ECO:0000256" key="2">
    <source>
        <dbReference type="SAM" id="SignalP"/>
    </source>
</evidence>
<evidence type="ECO:0000256" key="1">
    <source>
        <dbReference type="SAM" id="MobiDB-lite"/>
    </source>
</evidence>
<dbReference type="Proteomes" id="UP001408356">
    <property type="component" value="Unassembled WGS sequence"/>
</dbReference>
<feature type="compositionally biased region" description="Low complexity" evidence="1">
    <location>
        <begin position="136"/>
        <end position="169"/>
    </location>
</feature>
<keyword evidence="2" id="KW-0732">Signal</keyword>
<evidence type="ECO:0000313" key="3">
    <source>
        <dbReference type="EMBL" id="KAK9418338.1"/>
    </source>
</evidence>
<gene>
    <name evidence="3" type="ORF">SUNI508_08065</name>
</gene>
<name>A0ABR2UUL1_9PEZI</name>
<comment type="caution">
    <text evidence="3">The sequence shown here is derived from an EMBL/GenBank/DDBJ whole genome shotgun (WGS) entry which is preliminary data.</text>
</comment>
<accession>A0ABR2UUL1</accession>
<dbReference type="EMBL" id="JARVKF010000385">
    <property type="protein sequence ID" value="KAK9418338.1"/>
    <property type="molecule type" value="Genomic_DNA"/>
</dbReference>
<feature type="chain" id="PRO_5045556350" evidence="2">
    <location>
        <begin position="20"/>
        <end position="193"/>
    </location>
</feature>
<feature type="compositionally biased region" description="Gly residues" evidence="1">
    <location>
        <begin position="123"/>
        <end position="135"/>
    </location>
</feature>